<proteinExistence type="predicted"/>
<feature type="region of interest" description="Disordered" evidence="1">
    <location>
        <begin position="1"/>
        <end position="71"/>
    </location>
</feature>
<feature type="compositionally biased region" description="Polar residues" evidence="1">
    <location>
        <begin position="11"/>
        <end position="23"/>
    </location>
</feature>
<comment type="caution">
    <text evidence="2">The sequence shown here is derived from an EMBL/GenBank/DDBJ whole genome shotgun (WGS) entry which is preliminary data.</text>
</comment>
<evidence type="ECO:0000313" key="3">
    <source>
        <dbReference type="Proteomes" id="UP001066276"/>
    </source>
</evidence>
<keyword evidence="3" id="KW-1185">Reference proteome</keyword>
<sequence length="71" mass="7829">MGRHRPALSDKAQTTMDQYTVPTPASYGANEADGPSPEPAELLDLYTVSRMQTEPLPRSVYSSSDPMEDRN</sequence>
<dbReference type="AlphaFoldDB" id="A0AAV7WPZ5"/>
<protein>
    <submittedName>
        <fullName evidence="2">Uncharacterized protein</fullName>
    </submittedName>
</protein>
<organism evidence="2 3">
    <name type="scientific">Pleurodeles waltl</name>
    <name type="common">Iberian ribbed newt</name>
    <dbReference type="NCBI Taxonomy" id="8319"/>
    <lineage>
        <taxon>Eukaryota</taxon>
        <taxon>Metazoa</taxon>
        <taxon>Chordata</taxon>
        <taxon>Craniata</taxon>
        <taxon>Vertebrata</taxon>
        <taxon>Euteleostomi</taxon>
        <taxon>Amphibia</taxon>
        <taxon>Batrachia</taxon>
        <taxon>Caudata</taxon>
        <taxon>Salamandroidea</taxon>
        <taxon>Salamandridae</taxon>
        <taxon>Pleurodelinae</taxon>
        <taxon>Pleurodeles</taxon>
    </lineage>
</organism>
<name>A0AAV7WPZ5_PLEWA</name>
<gene>
    <name evidence="2" type="ORF">NDU88_001642</name>
</gene>
<accession>A0AAV7WPZ5</accession>
<reference evidence="2" key="1">
    <citation type="journal article" date="2022" name="bioRxiv">
        <title>Sequencing and chromosome-scale assembly of the giantPleurodeles waltlgenome.</title>
        <authorList>
            <person name="Brown T."/>
            <person name="Elewa A."/>
            <person name="Iarovenko S."/>
            <person name="Subramanian E."/>
            <person name="Araus A.J."/>
            <person name="Petzold A."/>
            <person name="Susuki M."/>
            <person name="Suzuki K.-i.T."/>
            <person name="Hayashi T."/>
            <person name="Toyoda A."/>
            <person name="Oliveira C."/>
            <person name="Osipova E."/>
            <person name="Leigh N.D."/>
            <person name="Simon A."/>
            <person name="Yun M.H."/>
        </authorList>
    </citation>
    <scope>NUCLEOTIDE SEQUENCE</scope>
    <source>
        <strain evidence="2">20211129_DDA</strain>
        <tissue evidence="2">Liver</tissue>
    </source>
</reference>
<evidence type="ECO:0000313" key="2">
    <source>
        <dbReference type="EMBL" id="KAJ1214014.1"/>
    </source>
</evidence>
<evidence type="ECO:0000256" key="1">
    <source>
        <dbReference type="SAM" id="MobiDB-lite"/>
    </source>
</evidence>
<dbReference type="EMBL" id="JANPWB010000001">
    <property type="protein sequence ID" value="KAJ1214014.1"/>
    <property type="molecule type" value="Genomic_DNA"/>
</dbReference>
<dbReference type="Proteomes" id="UP001066276">
    <property type="component" value="Chromosome 1_1"/>
</dbReference>